<organism evidence="1 2">
    <name type="scientific">Gluconobacter thailandicus</name>
    <dbReference type="NCBI Taxonomy" id="257438"/>
    <lineage>
        <taxon>Bacteria</taxon>
        <taxon>Pseudomonadati</taxon>
        <taxon>Pseudomonadota</taxon>
        <taxon>Alphaproteobacteria</taxon>
        <taxon>Acetobacterales</taxon>
        <taxon>Acetobacteraceae</taxon>
        <taxon>Gluconobacter</taxon>
    </lineage>
</organism>
<sequence length="69" mass="7192">MSKTIAVTAGDGSLYHVAGRELSDSTQWWRIAQANGLSDPDLSWLTGPVPLVIPGVDPSLTTGLPETGS</sequence>
<dbReference type="EMBL" id="CP043043">
    <property type="protein sequence ID" value="QEH97276.1"/>
    <property type="molecule type" value="Genomic_DNA"/>
</dbReference>
<evidence type="ECO:0000313" key="2">
    <source>
        <dbReference type="Proteomes" id="UP000323560"/>
    </source>
</evidence>
<dbReference type="Proteomes" id="UP000323560">
    <property type="component" value="Chromosome"/>
</dbReference>
<evidence type="ECO:0000313" key="1">
    <source>
        <dbReference type="EMBL" id="QEH97276.1"/>
    </source>
</evidence>
<proteinExistence type="predicted"/>
<protein>
    <recommendedName>
        <fullName evidence="3">LysM domain-containing protein</fullName>
    </recommendedName>
</protein>
<gene>
    <name evidence="1" type="ORF">FXF46_14230</name>
</gene>
<accession>A0AAP9JIX8</accession>
<name>A0AAP9JIX8_GLUTH</name>
<evidence type="ECO:0008006" key="3">
    <source>
        <dbReference type="Google" id="ProtNLM"/>
    </source>
</evidence>
<reference evidence="1 2" key="1">
    <citation type="submission" date="2019-08" db="EMBL/GenBank/DDBJ databases">
        <title>Gluconobacter frateurii HD924 genome.</title>
        <authorList>
            <person name="Liu Y."/>
            <person name="Zhang P."/>
        </authorList>
    </citation>
    <scope>NUCLEOTIDE SEQUENCE [LARGE SCALE GENOMIC DNA]</scope>
    <source>
        <strain evidence="1 2">HD924</strain>
    </source>
</reference>
<dbReference type="RefSeq" id="WP_148620933.1">
    <property type="nucleotide sequence ID" value="NZ_CP043043.1"/>
</dbReference>
<dbReference type="AlphaFoldDB" id="A0AAP9JIX8"/>
<dbReference type="KEGG" id="gti:FXF46_14230"/>